<dbReference type="SUPFAM" id="SSF56235">
    <property type="entry name" value="N-terminal nucleophile aminohydrolases (Ntn hydrolases)"/>
    <property type="match status" value="1"/>
</dbReference>
<accession>A0A517QSF3</accession>
<evidence type="ECO:0000256" key="1">
    <source>
        <dbReference type="ARBA" id="ARBA00006625"/>
    </source>
</evidence>
<proteinExistence type="inferred from homology"/>
<dbReference type="PANTHER" id="PTHR35527">
    <property type="entry name" value="CHOLOYLGLYCINE HYDROLASE"/>
    <property type="match status" value="1"/>
</dbReference>
<dbReference type="EC" id="3.5.1.24" evidence="4"/>
<dbReference type="Pfam" id="PF02275">
    <property type="entry name" value="CBAH"/>
    <property type="match status" value="1"/>
</dbReference>
<evidence type="ECO:0000313" key="5">
    <source>
        <dbReference type="Proteomes" id="UP000315724"/>
    </source>
</evidence>
<sequence length="348" mass="39115">MVRYFFFAMTALFGGLLIGTPVQSCSRVLWNDSGQSVVVGRNMDWFEDIRSNMWILPRGMERNGLAEKNPLRWTSKYGSVIVSCYDVGTADGINEKGLAGHLLYLPETSVGPRDESLPGLCMSMWVQYYLDQFATVDEAVKSYKEHPYQLQMAVEPSSGKAVTVHIALNDSSGDSAVIECIDGKIKFYHDRSYTVMTNQPSFDKQLENLKQYRGFGGEKRLPGTHEPADRFVRGAYYVNHLPKPNSEREAIAAMMSVMRNVSAPFGIADPERPNVSTTIWRTVTDLSKGVLYYDSVFSPQVFWVDTKKVNFDSGQPVRKLTLIENYDLAGEVSAEFVPTPMFDFLAPE</sequence>
<keyword evidence="5" id="KW-1185">Reference proteome</keyword>
<comment type="similarity">
    <text evidence="1">Belongs to the peptidase C59 family.</text>
</comment>
<dbReference type="InterPro" id="IPR052193">
    <property type="entry name" value="Peptidase_C59"/>
</dbReference>
<dbReference type="InterPro" id="IPR029055">
    <property type="entry name" value="Ntn_hydrolases_N"/>
</dbReference>
<evidence type="ECO:0000259" key="3">
    <source>
        <dbReference type="Pfam" id="PF02275"/>
    </source>
</evidence>
<dbReference type="Gene3D" id="3.60.60.10">
    <property type="entry name" value="Penicillin V Acylase, Chain A"/>
    <property type="match status" value="1"/>
</dbReference>
<dbReference type="Proteomes" id="UP000315724">
    <property type="component" value="Chromosome"/>
</dbReference>
<dbReference type="KEGG" id="tpol:Mal48_37970"/>
<feature type="domain" description="Choloylglycine hydrolase/NAAA C-terminal" evidence="3">
    <location>
        <begin position="25"/>
        <end position="317"/>
    </location>
</feature>
<name>A0A517QSF3_9PLAN</name>
<organism evidence="4 5">
    <name type="scientific">Thalassoglobus polymorphus</name>
    <dbReference type="NCBI Taxonomy" id="2527994"/>
    <lineage>
        <taxon>Bacteria</taxon>
        <taxon>Pseudomonadati</taxon>
        <taxon>Planctomycetota</taxon>
        <taxon>Planctomycetia</taxon>
        <taxon>Planctomycetales</taxon>
        <taxon>Planctomycetaceae</taxon>
        <taxon>Thalassoglobus</taxon>
    </lineage>
</organism>
<evidence type="ECO:0000256" key="2">
    <source>
        <dbReference type="ARBA" id="ARBA00022801"/>
    </source>
</evidence>
<protein>
    <submittedName>
        <fullName evidence="4">Choloylglycine hydrolase</fullName>
        <ecNumber evidence="4">3.5.1.24</ecNumber>
    </submittedName>
</protein>
<dbReference type="CDD" id="cd01902">
    <property type="entry name" value="Ntn_CGH"/>
    <property type="match status" value="1"/>
</dbReference>
<dbReference type="EMBL" id="CP036267">
    <property type="protein sequence ID" value="QDT34535.1"/>
    <property type="molecule type" value="Genomic_DNA"/>
</dbReference>
<gene>
    <name evidence="4" type="primary">cbh</name>
    <name evidence="4" type="ORF">Mal48_37970</name>
</gene>
<evidence type="ECO:0000313" key="4">
    <source>
        <dbReference type="EMBL" id="QDT34535.1"/>
    </source>
</evidence>
<dbReference type="InterPro" id="IPR029132">
    <property type="entry name" value="CBAH/NAAA_C"/>
</dbReference>
<dbReference type="RefSeq" id="WP_197441800.1">
    <property type="nucleotide sequence ID" value="NZ_CP036267.1"/>
</dbReference>
<reference evidence="4 5" key="1">
    <citation type="submission" date="2019-02" db="EMBL/GenBank/DDBJ databases">
        <title>Deep-cultivation of Planctomycetes and their phenomic and genomic characterization uncovers novel biology.</title>
        <authorList>
            <person name="Wiegand S."/>
            <person name="Jogler M."/>
            <person name="Boedeker C."/>
            <person name="Pinto D."/>
            <person name="Vollmers J."/>
            <person name="Rivas-Marin E."/>
            <person name="Kohn T."/>
            <person name="Peeters S.H."/>
            <person name="Heuer A."/>
            <person name="Rast P."/>
            <person name="Oberbeckmann S."/>
            <person name="Bunk B."/>
            <person name="Jeske O."/>
            <person name="Meyerdierks A."/>
            <person name="Storesund J.E."/>
            <person name="Kallscheuer N."/>
            <person name="Luecker S."/>
            <person name="Lage O.M."/>
            <person name="Pohl T."/>
            <person name="Merkel B.J."/>
            <person name="Hornburger P."/>
            <person name="Mueller R.-W."/>
            <person name="Bruemmer F."/>
            <person name="Labrenz M."/>
            <person name="Spormann A.M."/>
            <person name="Op den Camp H."/>
            <person name="Overmann J."/>
            <person name="Amann R."/>
            <person name="Jetten M.S.M."/>
            <person name="Mascher T."/>
            <person name="Medema M.H."/>
            <person name="Devos D.P."/>
            <person name="Kaster A.-K."/>
            <person name="Ovreas L."/>
            <person name="Rohde M."/>
            <person name="Galperin M.Y."/>
            <person name="Jogler C."/>
        </authorList>
    </citation>
    <scope>NUCLEOTIDE SEQUENCE [LARGE SCALE GENOMIC DNA]</scope>
    <source>
        <strain evidence="4 5">Mal48</strain>
    </source>
</reference>
<dbReference type="GO" id="GO:0045302">
    <property type="term" value="F:choloylglycine hydrolase activity"/>
    <property type="evidence" value="ECO:0007669"/>
    <property type="project" value="UniProtKB-EC"/>
</dbReference>
<dbReference type="AlphaFoldDB" id="A0A517QSF3"/>
<dbReference type="PANTHER" id="PTHR35527:SF2">
    <property type="entry name" value="HYDROLASE"/>
    <property type="match status" value="1"/>
</dbReference>
<keyword evidence="2 4" id="KW-0378">Hydrolase</keyword>